<keyword evidence="1" id="KW-0472">Membrane</keyword>
<reference evidence="2 3" key="1">
    <citation type="submission" date="2024-09" db="EMBL/GenBank/DDBJ databases">
        <title>Chromosome-scale assembly of Riccia fluitans.</title>
        <authorList>
            <person name="Paukszto L."/>
            <person name="Sawicki J."/>
            <person name="Karawczyk K."/>
            <person name="Piernik-Szablinska J."/>
            <person name="Szczecinska M."/>
            <person name="Mazdziarz M."/>
        </authorList>
    </citation>
    <scope>NUCLEOTIDE SEQUENCE [LARGE SCALE GENOMIC DNA]</scope>
    <source>
        <strain evidence="2">Rf_01</strain>
        <tissue evidence="2">Aerial parts of the thallus</tissue>
    </source>
</reference>
<dbReference type="PROSITE" id="PS50244">
    <property type="entry name" value="S5A_REDUCTASE"/>
    <property type="match status" value="1"/>
</dbReference>
<keyword evidence="3" id="KW-1185">Reference proteome</keyword>
<protein>
    <submittedName>
        <fullName evidence="2">Uncharacterized protein</fullName>
    </submittedName>
</protein>
<dbReference type="EMBL" id="JBHFFA010000006">
    <property type="protein sequence ID" value="KAL2620566.1"/>
    <property type="molecule type" value="Genomic_DNA"/>
</dbReference>
<name>A0ABD1Y1R8_9MARC</name>
<accession>A0ABD1Y1R8</accession>
<sequence>MLPVYVTCCGQVKLKYETVEVAGRTWSFIDPNWDGWREKLFRGLLRPRNNNTASSVRWKQKQDDTALRTFGLQEDGCRYSLGDTHVVLSAVVRSCTGLIQRISRHIGCWDTNVEEVGDNEVYGDQSKEFFRTNLSESGSLWIASPFKRRNGGFFVVKFLPFILGEIIIWIGAKSMSSIFRFLIEVLWAKGKFFKPFNHVTCGNRTNAVGEIIFCFVAGDRGYCESSSLIVNTRWELIKYPINVLAYRGDMVLRYQEWLLLQMRLQLDYKIVVSFCIGRVASNVRVLIDGSGFINDGNQSPGICASRINEICNQDCSKNTLLSTRIPKFPRYDLTWTYSGIMLG</sequence>
<dbReference type="Proteomes" id="UP001605036">
    <property type="component" value="Unassembled WGS sequence"/>
</dbReference>
<comment type="caution">
    <text evidence="2">The sequence shown here is derived from an EMBL/GenBank/DDBJ whole genome shotgun (WGS) entry which is preliminary data.</text>
</comment>
<organism evidence="2 3">
    <name type="scientific">Riccia fluitans</name>
    <dbReference type="NCBI Taxonomy" id="41844"/>
    <lineage>
        <taxon>Eukaryota</taxon>
        <taxon>Viridiplantae</taxon>
        <taxon>Streptophyta</taxon>
        <taxon>Embryophyta</taxon>
        <taxon>Marchantiophyta</taxon>
        <taxon>Marchantiopsida</taxon>
        <taxon>Marchantiidae</taxon>
        <taxon>Marchantiales</taxon>
        <taxon>Ricciaceae</taxon>
        <taxon>Riccia</taxon>
    </lineage>
</organism>
<evidence type="ECO:0000313" key="2">
    <source>
        <dbReference type="EMBL" id="KAL2620566.1"/>
    </source>
</evidence>
<evidence type="ECO:0000256" key="1">
    <source>
        <dbReference type="SAM" id="Phobius"/>
    </source>
</evidence>
<gene>
    <name evidence="2" type="ORF">R1flu_000771</name>
</gene>
<proteinExistence type="predicted"/>
<keyword evidence="1" id="KW-1133">Transmembrane helix</keyword>
<evidence type="ECO:0000313" key="3">
    <source>
        <dbReference type="Proteomes" id="UP001605036"/>
    </source>
</evidence>
<feature type="transmembrane region" description="Helical" evidence="1">
    <location>
        <begin position="154"/>
        <end position="172"/>
    </location>
</feature>
<keyword evidence="1" id="KW-0812">Transmembrane</keyword>
<dbReference type="AlphaFoldDB" id="A0ABD1Y1R8"/>